<name>A0A507B6I6_9PEZI</name>
<proteinExistence type="predicted"/>
<feature type="region of interest" description="Disordered" evidence="1">
    <location>
        <begin position="1"/>
        <end position="28"/>
    </location>
</feature>
<protein>
    <submittedName>
        <fullName evidence="2">Uncharacterized protein</fullName>
    </submittedName>
</protein>
<dbReference type="EMBL" id="SKBQ01000026">
    <property type="protein sequence ID" value="TPX14716.1"/>
    <property type="molecule type" value="Genomic_DNA"/>
</dbReference>
<dbReference type="GeneID" id="41972558"/>
<evidence type="ECO:0000313" key="2">
    <source>
        <dbReference type="EMBL" id="TPX14716.1"/>
    </source>
</evidence>
<dbReference type="Proteomes" id="UP000319257">
    <property type="component" value="Unassembled WGS sequence"/>
</dbReference>
<gene>
    <name evidence="2" type="ORF">E0L32_005111</name>
</gene>
<organism evidence="2 3">
    <name type="scientific">Thyridium curvatum</name>
    <dbReference type="NCBI Taxonomy" id="1093900"/>
    <lineage>
        <taxon>Eukaryota</taxon>
        <taxon>Fungi</taxon>
        <taxon>Dikarya</taxon>
        <taxon>Ascomycota</taxon>
        <taxon>Pezizomycotina</taxon>
        <taxon>Sordariomycetes</taxon>
        <taxon>Sordariomycetidae</taxon>
        <taxon>Thyridiales</taxon>
        <taxon>Thyridiaceae</taxon>
        <taxon>Thyridium</taxon>
    </lineage>
</organism>
<evidence type="ECO:0000256" key="1">
    <source>
        <dbReference type="SAM" id="MobiDB-lite"/>
    </source>
</evidence>
<dbReference type="InParanoid" id="A0A507B6I6"/>
<feature type="compositionally biased region" description="Polar residues" evidence="1">
    <location>
        <begin position="18"/>
        <end position="27"/>
    </location>
</feature>
<reference evidence="2 3" key="1">
    <citation type="submission" date="2019-06" db="EMBL/GenBank/DDBJ databases">
        <title>Draft genome sequence of the filamentous fungus Phialemoniopsis curvata isolated from diesel fuel.</title>
        <authorList>
            <person name="Varaljay V.A."/>
            <person name="Lyon W.J."/>
            <person name="Crouch A.L."/>
            <person name="Drake C.E."/>
            <person name="Hollomon J.M."/>
            <person name="Nadeau L.J."/>
            <person name="Nunn H.S."/>
            <person name="Stevenson B.S."/>
            <person name="Bojanowski C.L."/>
            <person name="Crookes-Goodson W.J."/>
        </authorList>
    </citation>
    <scope>NUCLEOTIDE SEQUENCE [LARGE SCALE GENOMIC DNA]</scope>
    <source>
        <strain evidence="2 3">D216</strain>
    </source>
</reference>
<evidence type="ECO:0000313" key="3">
    <source>
        <dbReference type="Proteomes" id="UP000319257"/>
    </source>
</evidence>
<dbReference type="RefSeq" id="XP_030996427.1">
    <property type="nucleotide sequence ID" value="XM_031139597.1"/>
</dbReference>
<comment type="caution">
    <text evidence="2">The sequence shown here is derived from an EMBL/GenBank/DDBJ whole genome shotgun (WGS) entry which is preliminary data.</text>
</comment>
<keyword evidence="3" id="KW-1185">Reference proteome</keyword>
<accession>A0A507B6I6</accession>
<sequence length="301" mass="33859">MERPSVAPNPGRSGVLLGNNSSTTQSDVAPEKILFEHYKKFISETYPDKRKTELVCPFLRLHPEEYEHITTSGCQKNGFDDVSRLKTHIDRTHVQGQVADENKRGPRVPMIDTVQGLHNWRAYKKDRTGVNSKKNPKDTATKWWDLARNSADPHAQPCGHRDDFHLDFPGSDFQKFVKFMQWLKESGNGYLHLNEPQPQRPTTGNLPMATQDHRTFLNDRPESNVLYEPRPQGDSGYGSIGGQIEEEESRHGFPDCDIPKEYVNPADLMGAGSFASLDTGHDGDAMMSYIDFSSDPPSASS</sequence>
<dbReference type="AlphaFoldDB" id="A0A507B6I6"/>